<feature type="domain" description="LysM" evidence="2">
    <location>
        <begin position="304"/>
        <end position="353"/>
    </location>
</feature>
<evidence type="ECO:0000256" key="1">
    <source>
        <dbReference type="SAM" id="MobiDB-lite"/>
    </source>
</evidence>
<dbReference type="Gene3D" id="3.10.350.10">
    <property type="entry name" value="LysM domain"/>
    <property type="match status" value="1"/>
</dbReference>
<dbReference type="InterPro" id="IPR052196">
    <property type="entry name" value="Bact_Kbp"/>
</dbReference>
<dbReference type="CDD" id="cd00118">
    <property type="entry name" value="LysM"/>
    <property type="match status" value="1"/>
</dbReference>
<dbReference type="PROSITE" id="PS51782">
    <property type="entry name" value="LYSM"/>
    <property type="match status" value="1"/>
</dbReference>
<dbReference type="EMBL" id="CP042582">
    <property type="protein sequence ID" value="QEX23486.1"/>
    <property type="molecule type" value="Genomic_DNA"/>
</dbReference>
<proteinExistence type="predicted"/>
<organism evidence="3 4">
    <name type="scientific">Hypericibacter adhaerens</name>
    <dbReference type="NCBI Taxonomy" id="2602016"/>
    <lineage>
        <taxon>Bacteria</taxon>
        <taxon>Pseudomonadati</taxon>
        <taxon>Pseudomonadota</taxon>
        <taxon>Alphaproteobacteria</taxon>
        <taxon>Rhodospirillales</taxon>
        <taxon>Dongiaceae</taxon>
        <taxon>Hypericibacter</taxon>
    </lineage>
</organism>
<name>A0A5J6N8B4_9PROT</name>
<dbReference type="InterPro" id="IPR013783">
    <property type="entry name" value="Ig-like_fold"/>
</dbReference>
<dbReference type="AlphaFoldDB" id="A0A5J6N8B4"/>
<evidence type="ECO:0000313" key="3">
    <source>
        <dbReference type="EMBL" id="QEX23486.1"/>
    </source>
</evidence>
<keyword evidence="4" id="KW-1185">Reference proteome</keyword>
<dbReference type="PANTHER" id="PTHR34700">
    <property type="entry name" value="POTASSIUM BINDING PROTEIN KBP"/>
    <property type="match status" value="1"/>
</dbReference>
<dbReference type="RefSeq" id="WP_225308862.1">
    <property type="nucleotide sequence ID" value="NZ_CP042582.1"/>
</dbReference>
<dbReference type="InterPro" id="IPR036779">
    <property type="entry name" value="LysM_dom_sf"/>
</dbReference>
<dbReference type="Proteomes" id="UP000325797">
    <property type="component" value="Chromosome"/>
</dbReference>
<protein>
    <submittedName>
        <fullName evidence="3">Peptidoglycan-binding protein LysM</fullName>
    </submittedName>
</protein>
<dbReference type="Gene3D" id="2.60.40.10">
    <property type="entry name" value="Immunoglobulins"/>
    <property type="match status" value="1"/>
</dbReference>
<dbReference type="Gene3D" id="3.30.420.430">
    <property type="match status" value="1"/>
</dbReference>
<evidence type="ECO:0000313" key="4">
    <source>
        <dbReference type="Proteomes" id="UP000325797"/>
    </source>
</evidence>
<dbReference type="Pfam" id="PF01476">
    <property type="entry name" value="LysM"/>
    <property type="match status" value="1"/>
</dbReference>
<gene>
    <name evidence="3" type="ORF">FRZ61_34240</name>
</gene>
<sequence length="360" mass="37463">MNRVLLIVILGAAVVAAALVLQFTINRQSSDEPTAPAATEQAASAPANETSTTTATTETPAPETVKPSFDVVRVKPTGETVIAGRALPGAQVTISDNGEVLGQVTADERGEWVFLPDKPLAPGSHQLSLSAVPPGGGAATQSDDVVVAVVPQPGTNLAGQTGGGTGEALAVIVPRDGGAATQVVQLPSTSSPSLTPATPDTAAPRMGALSLDTVDYDNHGDIIVGGHAEPGVEVRIYLDNELLGRALAGADGRWELRPDQPVQPGLHTLRADQLNNDSKVTARVETPFERAEPGNLAETQSTANSVVVQPGNSLWRMARRSYGSGWQYSVIYEANKDQIRDPDLIYPGQVFKLPPPASTN</sequence>
<dbReference type="InterPro" id="IPR018392">
    <property type="entry name" value="LysM"/>
</dbReference>
<reference evidence="3 4" key="1">
    <citation type="submission" date="2019-08" db="EMBL/GenBank/DDBJ databases">
        <title>Hyperibacter terrae gen. nov., sp. nov. and Hyperibacter viscosus sp. nov., two new members in the family Rhodospirillaceae isolated from the rhizosphere of Hypericum perforatum.</title>
        <authorList>
            <person name="Noviana Z."/>
        </authorList>
    </citation>
    <scope>NUCLEOTIDE SEQUENCE [LARGE SCALE GENOMIC DNA]</scope>
    <source>
        <strain evidence="3 4">R5959</strain>
    </source>
</reference>
<feature type="compositionally biased region" description="Low complexity" evidence="1">
    <location>
        <begin position="32"/>
        <end position="64"/>
    </location>
</feature>
<feature type="region of interest" description="Disordered" evidence="1">
    <location>
        <begin position="29"/>
        <end position="67"/>
    </location>
</feature>
<evidence type="ECO:0000259" key="2">
    <source>
        <dbReference type="PROSITE" id="PS51782"/>
    </source>
</evidence>
<dbReference type="KEGG" id="hadh:FRZ61_34240"/>
<accession>A0A5J6N8B4</accession>
<dbReference type="PANTHER" id="PTHR34700:SF4">
    <property type="entry name" value="PHAGE-LIKE ELEMENT PBSX PROTEIN XKDP"/>
    <property type="match status" value="1"/>
</dbReference>
<dbReference type="SMART" id="SM00257">
    <property type="entry name" value="LysM"/>
    <property type="match status" value="1"/>
</dbReference>